<keyword evidence="3" id="KW-1003">Cell membrane</keyword>
<evidence type="ECO:0000256" key="4">
    <source>
        <dbReference type="ARBA" id="ARBA00022692"/>
    </source>
</evidence>
<dbReference type="Pfam" id="PF00990">
    <property type="entry name" value="GGDEF"/>
    <property type="match status" value="1"/>
</dbReference>
<evidence type="ECO:0000259" key="9">
    <source>
        <dbReference type="PROSITE" id="PS50112"/>
    </source>
</evidence>
<dbReference type="PANTHER" id="PTHR45138">
    <property type="entry name" value="REGULATORY COMPONENTS OF SENSORY TRANSDUCTION SYSTEM"/>
    <property type="match status" value="1"/>
</dbReference>
<evidence type="ECO:0000259" key="11">
    <source>
        <dbReference type="PROSITE" id="PS50887"/>
    </source>
</evidence>
<evidence type="ECO:0000256" key="5">
    <source>
        <dbReference type="ARBA" id="ARBA00022989"/>
    </source>
</evidence>
<comment type="catalytic activity">
    <reaction evidence="7">
        <text>2 GTP = 3',3'-c-di-GMP + 2 diphosphate</text>
        <dbReference type="Rhea" id="RHEA:24898"/>
        <dbReference type="ChEBI" id="CHEBI:33019"/>
        <dbReference type="ChEBI" id="CHEBI:37565"/>
        <dbReference type="ChEBI" id="CHEBI:58805"/>
        <dbReference type="EC" id="2.7.7.65"/>
    </reaction>
</comment>
<feature type="transmembrane region" description="Helical" evidence="8">
    <location>
        <begin position="71"/>
        <end position="92"/>
    </location>
</feature>
<feature type="domain" description="GGDEF" evidence="11">
    <location>
        <begin position="446"/>
        <end position="578"/>
    </location>
</feature>
<dbReference type="PROSITE" id="PS50112">
    <property type="entry name" value="PAS"/>
    <property type="match status" value="1"/>
</dbReference>
<protein>
    <recommendedName>
        <fullName evidence="2">diguanylate cyclase</fullName>
        <ecNumber evidence="2">2.7.7.65</ecNumber>
    </recommendedName>
</protein>
<feature type="transmembrane region" description="Helical" evidence="8">
    <location>
        <begin position="256"/>
        <end position="274"/>
    </location>
</feature>
<name>A0ABY5T0U6_9SPHN</name>
<evidence type="ECO:0000313" key="12">
    <source>
        <dbReference type="EMBL" id="UVI39129.1"/>
    </source>
</evidence>
<keyword evidence="6 8" id="KW-0472">Membrane</keyword>
<dbReference type="EC" id="2.7.7.65" evidence="2"/>
<dbReference type="InterPro" id="IPR000014">
    <property type="entry name" value="PAS"/>
</dbReference>
<evidence type="ECO:0000256" key="2">
    <source>
        <dbReference type="ARBA" id="ARBA00012528"/>
    </source>
</evidence>
<dbReference type="Pfam" id="PF08447">
    <property type="entry name" value="PAS_3"/>
    <property type="match status" value="1"/>
</dbReference>
<dbReference type="EMBL" id="CP092471">
    <property type="protein sequence ID" value="UVI39129.1"/>
    <property type="molecule type" value="Genomic_DNA"/>
</dbReference>
<reference evidence="12" key="1">
    <citation type="submission" date="2022-02" db="EMBL/GenBank/DDBJ databases">
        <title>Qipengyuania spongiae sp. nov., isolated from marine sponge.</title>
        <authorList>
            <person name="Li Z."/>
            <person name="Zhang M."/>
        </authorList>
    </citation>
    <scope>NUCLEOTIDE SEQUENCE</scope>
    <source>
        <strain evidence="12">PHS-Z21</strain>
    </source>
</reference>
<dbReference type="Gene3D" id="3.30.450.20">
    <property type="entry name" value="PAS domain"/>
    <property type="match status" value="1"/>
</dbReference>
<keyword evidence="5 8" id="KW-1133">Transmembrane helix</keyword>
<dbReference type="InterPro" id="IPR035965">
    <property type="entry name" value="PAS-like_dom_sf"/>
</dbReference>
<dbReference type="NCBIfam" id="TIGR00254">
    <property type="entry name" value="GGDEF"/>
    <property type="match status" value="1"/>
</dbReference>
<evidence type="ECO:0000256" key="6">
    <source>
        <dbReference type="ARBA" id="ARBA00023136"/>
    </source>
</evidence>
<dbReference type="SMART" id="SM00267">
    <property type="entry name" value="GGDEF"/>
    <property type="match status" value="1"/>
</dbReference>
<feature type="domain" description="PAC" evidence="10">
    <location>
        <begin position="363"/>
        <end position="415"/>
    </location>
</feature>
<dbReference type="PANTHER" id="PTHR45138:SF9">
    <property type="entry name" value="DIGUANYLATE CYCLASE DGCM-RELATED"/>
    <property type="match status" value="1"/>
</dbReference>
<evidence type="ECO:0000259" key="10">
    <source>
        <dbReference type="PROSITE" id="PS50113"/>
    </source>
</evidence>
<keyword evidence="13" id="KW-1185">Reference proteome</keyword>
<dbReference type="InterPro" id="IPR000700">
    <property type="entry name" value="PAS-assoc_C"/>
</dbReference>
<dbReference type="InterPro" id="IPR029787">
    <property type="entry name" value="Nucleotide_cyclase"/>
</dbReference>
<dbReference type="InterPro" id="IPR007895">
    <property type="entry name" value="MASE1"/>
</dbReference>
<feature type="domain" description="PAS" evidence="9">
    <location>
        <begin position="289"/>
        <end position="359"/>
    </location>
</feature>
<evidence type="ECO:0000256" key="1">
    <source>
        <dbReference type="ARBA" id="ARBA00004651"/>
    </source>
</evidence>
<feature type="transmembrane region" description="Helical" evidence="8">
    <location>
        <begin position="104"/>
        <end position="127"/>
    </location>
</feature>
<accession>A0ABY5T0U6</accession>
<keyword evidence="12" id="KW-0808">Transferase</keyword>
<dbReference type="PROSITE" id="PS50113">
    <property type="entry name" value="PAC"/>
    <property type="match status" value="1"/>
</dbReference>
<feature type="transmembrane region" description="Helical" evidence="8">
    <location>
        <begin position="181"/>
        <end position="200"/>
    </location>
</feature>
<dbReference type="GO" id="GO:0052621">
    <property type="term" value="F:diguanylate cyclase activity"/>
    <property type="evidence" value="ECO:0007669"/>
    <property type="project" value="UniProtKB-EC"/>
</dbReference>
<keyword evidence="12" id="KW-0548">Nucleotidyltransferase</keyword>
<dbReference type="Pfam" id="PF05231">
    <property type="entry name" value="MASE1"/>
    <property type="match status" value="1"/>
</dbReference>
<evidence type="ECO:0000256" key="3">
    <source>
        <dbReference type="ARBA" id="ARBA00022475"/>
    </source>
</evidence>
<dbReference type="SMART" id="SM00091">
    <property type="entry name" value="PAS"/>
    <property type="match status" value="1"/>
</dbReference>
<keyword evidence="4 8" id="KW-0812">Transmembrane</keyword>
<dbReference type="CDD" id="cd00130">
    <property type="entry name" value="PAS"/>
    <property type="match status" value="1"/>
</dbReference>
<proteinExistence type="predicted"/>
<feature type="transmembrane region" description="Helical" evidence="8">
    <location>
        <begin position="139"/>
        <end position="161"/>
    </location>
</feature>
<organism evidence="12 13">
    <name type="scientific">Qipengyuania spongiae</name>
    <dbReference type="NCBI Taxonomy" id="2909673"/>
    <lineage>
        <taxon>Bacteria</taxon>
        <taxon>Pseudomonadati</taxon>
        <taxon>Pseudomonadota</taxon>
        <taxon>Alphaproteobacteria</taxon>
        <taxon>Sphingomonadales</taxon>
        <taxon>Erythrobacteraceae</taxon>
        <taxon>Qipengyuania</taxon>
    </lineage>
</organism>
<dbReference type="InterPro" id="IPR050469">
    <property type="entry name" value="Diguanylate_Cyclase"/>
</dbReference>
<dbReference type="InterPro" id="IPR000160">
    <property type="entry name" value="GGDEF_dom"/>
</dbReference>
<dbReference type="SUPFAM" id="SSF55785">
    <property type="entry name" value="PYP-like sensor domain (PAS domain)"/>
    <property type="match status" value="1"/>
</dbReference>
<dbReference type="NCBIfam" id="TIGR00229">
    <property type="entry name" value="sensory_box"/>
    <property type="match status" value="1"/>
</dbReference>
<dbReference type="CDD" id="cd01949">
    <property type="entry name" value="GGDEF"/>
    <property type="match status" value="1"/>
</dbReference>
<evidence type="ECO:0000313" key="13">
    <source>
        <dbReference type="Proteomes" id="UP001065265"/>
    </source>
</evidence>
<evidence type="ECO:0000256" key="8">
    <source>
        <dbReference type="SAM" id="Phobius"/>
    </source>
</evidence>
<feature type="transmembrane region" description="Helical" evidence="8">
    <location>
        <begin position="220"/>
        <end position="244"/>
    </location>
</feature>
<gene>
    <name evidence="12" type="ORF">L1F33_12970</name>
</gene>
<dbReference type="PROSITE" id="PS50887">
    <property type="entry name" value="GGDEF"/>
    <property type="match status" value="1"/>
</dbReference>
<dbReference type="Proteomes" id="UP001065265">
    <property type="component" value="Chromosome"/>
</dbReference>
<dbReference type="InterPro" id="IPR043128">
    <property type="entry name" value="Rev_trsase/Diguanyl_cyclase"/>
</dbReference>
<comment type="subcellular location">
    <subcellularLocation>
        <location evidence="1">Cell membrane</location>
        <topology evidence="1">Multi-pass membrane protein</topology>
    </subcellularLocation>
</comment>
<dbReference type="Gene3D" id="3.30.70.270">
    <property type="match status" value="1"/>
</dbReference>
<evidence type="ECO:0000256" key="7">
    <source>
        <dbReference type="ARBA" id="ARBA00034247"/>
    </source>
</evidence>
<dbReference type="SUPFAM" id="SSF55073">
    <property type="entry name" value="Nucleotide cyclase"/>
    <property type="match status" value="1"/>
</dbReference>
<dbReference type="InterPro" id="IPR013655">
    <property type="entry name" value="PAS_fold_3"/>
</dbReference>
<sequence>MIGLIYFALAALSVLYSRFEGGPAFLWTATGVALGVTLGTDRRRWTEKLVACGIASFFATSLFSLGPVAGFLLAFVNVAEIVVGVVLLQYMRPAFGSLRSSGEIVALISLAGVAAPAITGLGGAAVIAAHTPTAFWPNWAIWVSGHALGTTLICPFVILLLRGEYGHWWRESPTGAKVEAASIILAMSLVAVVVFLWSSQPLLVLPFPLMMAAVFRHGRVGATFSILVLAIISVTFTVAGSGPIGTLAENDATRSILIQLYLASAVLTVLPAAGNLGQIEGKLSHFQQQSALYRLILDRSGDLIMTFDMQSVIRFASPASIEVLGLSPDMLIGTRPQPLIHPDDLERVMAVHFEVVADPSRTRTVDYRVCLDGRMIGWFETHAQATVDELGRATGTVCVIRNVSERKRLENALSSAARTDPLTGLANRRAFDETMEARMKGGKAAGPSTLVLFDLDHFKSVNDNYGHAAGDQVLKVFADVLRGELRTRDLAARIGGEEFVVVIDGDIDVARHVCERIRLAMCHTAVTLDTGKRISATVSGGLCPLDRTVSLLNAFQHADAALYQAKRSGRNRCEIARPQAAAPFDRFEAA</sequence>
<dbReference type="RefSeq" id="WP_265558310.1">
    <property type="nucleotide sequence ID" value="NZ_CP092471.1"/>
</dbReference>